<dbReference type="GO" id="GO:0006633">
    <property type="term" value="P:fatty acid biosynthetic process"/>
    <property type="evidence" value="ECO:0007669"/>
    <property type="project" value="UniProtKB-UniRule"/>
</dbReference>
<dbReference type="GO" id="GO:0019171">
    <property type="term" value="F:(3R)-hydroxyacyl-[acyl-carrier-protein] dehydratase activity"/>
    <property type="evidence" value="ECO:0007669"/>
    <property type="project" value="UniProtKB-EC"/>
</dbReference>
<proteinExistence type="inferred from homology"/>
<comment type="similarity">
    <text evidence="2 9">Belongs to the thioester dehydratase family. FabZ subfamily.</text>
</comment>
<evidence type="ECO:0000256" key="2">
    <source>
        <dbReference type="ARBA" id="ARBA00009174"/>
    </source>
</evidence>
<dbReference type="SUPFAM" id="SSF54637">
    <property type="entry name" value="Thioesterase/thiol ester dehydrase-isomerase"/>
    <property type="match status" value="1"/>
</dbReference>
<accession>A0A378XC69</accession>
<dbReference type="Pfam" id="PF07977">
    <property type="entry name" value="FabA"/>
    <property type="match status" value="1"/>
</dbReference>
<reference evidence="10 11" key="1">
    <citation type="submission" date="2018-06" db="EMBL/GenBank/DDBJ databases">
        <authorList>
            <consortium name="Pathogen Informatics"/>
            <person name="Doyle S."/>
        </authorList>
    </citation>
    <scope>NUCLEOTIDE SEQUENCE [LARGE SCALE GENOMIC DNA]</scope>
    <source>
        <strain evidence="10 11">NCTC11997</strain>
    </source>
</reference>
<dbReference type="HAMAP" id="MF_00406">
    <property type="entry name" value="FabZ"/>
    <property type="match status" value="1"/>
</dbReference>
<evidence type="ECO:0000256" key="1">
    <source>
        <dbReference type="ARBA" id="ARBA00004496"/>
    </source>
</evidence>
<dbReference type="GO" id="GO:0016020">
    <property type="term" value="C:membrane"/>
    <property type="evidence" value="ECO:0007669"/>
    <property type="project" value="GOC"/>
</dbReference>
<keyword evidence="5 9" id="KW-0441">Lipid A biosynthesis</keyword>
<dbReference type="NCBIfam" id="TIGR01750">
    <property type="entry name" value="fabZ"/>
    <property type="match status" value="1"/>
</dbReference>
<name>A0A378XC69_9BURK</name>
<keyword evidence="3 9" id="KW-0963">Cytoplasm</keyword>
<dbReference type="PANTHER" id="PTHR30272">
    <property type="entry name" value="3-HYDROXYACYL-[ACYL-CARRIER-PROTEIN] DEHYDRATASE"/>
    <property type="match status" value="1"/>
</dbReference>
<comment type="catalytic activity">
    <reaction evidence="9">
        <text>a (3R)-hydroxyacyl-[ACP] = a (2E)-enoyl-[ACP] + H2O</text>
        <dbReference type="Rhea" id="RHEA:13097"/>
        <dbReference type="Rhea" id="RHEA-COMP:9925"/>
        <dbReference type="Rhea" id="RHEA-COMP:9945"/>
        <dbReference type="ChEBI" id="CHEBI:15377"/>
        <dbReference type="ChEBI" id="CHEBI:78784"/>
        <dbReference type="ChEBI" id="CHEBI:78827"/>
        <dbReference type="EC" id="4.2.1.59"/>
    </reaction>
</comment>
<keyword evidence="6 9" id="KW-0443">Lipid metabolism</keyword>
<dbReference type="NCBIfam" id="NF000582">
    <property type="entry name" value="PRK00006.1"/>
    <property type="match status" value="1"/>
</dbReference>
<evidence type="ECO:0000256" key="6">
    <source>
        <dbReference type="ARBA" id="ARBA00023098"/>
    </source>
</evidence>
<dbReference type="PANTHER" id="PTHR30272:SF1">
    <property type="entry name" value="3-HYDROXYACYL-[ACYL-CARRIER-PROTEIN] DEHYDRATASE"/>
    <property type="match status" value="1"/>
</dbReference>
<feature type="active site" evidence="9">
    <location>
        <position position="53"/>
    </location>
</feature>
<dbReference type="FunFam" id="3.10.129.10:FF:000001">
    <property type="entry name" value="3-hydroxyacyl-[acyl-carrier-protein] dehydratase FabZ"/>
    <property type="match status" value="1"/>
</dbReference>
<sequence length="154" mass="17092">MSKEVQLDIAAIMERLPHRYPFLLVDRVLEIVPGESIVAIKNVTINEPFFQGHFPHMPVMPGVLITEALAQAAALFTFVSDDGESLDREKTAYYLVGIDGARFRTPVVPGDQLVLKVKADRISKAICKYTAEAYVDDNVVASAKIMCAIRKIEE</sequence>
<dbReference type="AlphaFoldDB" id="A0A378XC69"/>
<dbReference type="InterPro" id="IPR010084">
    <property type="entry name" value="FabZ"/>
</dbReference>
<keyword evidence="7 9" id="KW-0456">Lyase</keyword>
<dbReference type="GO" id="GO:0009245">
    <property type="term" value="P:lipid A biosynthetic process"/>
    <property type="evidence" value="ECO:0007669"/>
    <property type="project" value="UniProtKB-UniRule"/>
</dbReference>
<dbReference type="Gene3D" id="3.10.129.10">
    <property type="entry name" value="Hotdog Thioesterase"/>
    <property type="match status" value="1"/>
</dbReference>
<dbReference type="Proteomes" id="UP000254603">
    <property type="component" value="Unassembled WGS sequence"/>
</dbReference>
<dbReference type="GO" id="GO:0005737">
    <property type="term" value="C:cytoplasm"/>
    <property type="evidence" value="ECO:0007669"/>
    <property type="project" value="UniProtKB-SubCell"/>
</dbReference>
<evidence type="ECO:0000256" key="5">
    <source>
        <dbReference type="ARBA" id="ARBA00022556"/>
    </source>
</evidence>
<evidence type="ECO:0000256" key="7">
    <source>
        <dbReference type="ARBA" id="ARBA00023239"/>
    </source>
</evidence>
<protein>
    <recommendedName>
        <fullName evidence="9">3-hydroxyacyl-[acyl-carrier-protein] dehydratase FabZ</fullName>
        <ecNumber evidence="9">4.2.1.59</ecNumber>
    </recommendedName>
    <alternativeName>
        <fullName evidence="9">(3R)-hydroxymyristoyl-[acyl-carrier-protein] dehydratase</fullName>
        <shortName evidence="9">(3R)-hydroxymyristoyl-ACP dehydrase</shortName>
    </alternativeName>
    <alternativeName>
        <fullName evidence="9">Beta-hydroxyacyl-ACP dehydratase</fullName>
    </alternativeName>
</protein>
<comment type="function">
    <text evidence="8 9">Involved in unsaturated fatty acids biosynthesis. Catalyzes the dehydration of short chain beta-hydroxyacyl-ACPs and long chain saturated and unsaturated beta-hydroxyacyl-ACPs.</text>
</comment>
<gene>
    <name evidence="9 10" type="primary">fabZ</name>
    <name evidence="10" type="ORF">NCTC11997_00162</name>
</gene>
<dbReference type="EC" id="4.2.1.59" evidence="9"/>
<dbReference type="InterPro" id="IPR029069">
    <property type="entry name" value="HotDog_dom_sf"/>
</dbReference>
<organism evidence="10 11">
    <name type="scientific">Oligella ureolytica</name>
    <dbReference type="NCBI Taxonomy" id="90244"/>
    <lineage>
        <taxon>Bacteria</taxon>
        <taxon>Pseudomonadati</taxon>
        <taxon>Pseudomonadota</taxon>
        <taxon>Betaproteobacteria</taxon>
        <taxon>Burkholderiales</taxon>
        <taxon>Alcaligenaceae</taxon>
        <taxon>Oligella</taxon>
    </lineage>
</organism>
<keyword evidence="4 9" id="KW-0444">Lipid biosynthesis</keyword>
<comment type="subcellular location">
    <subcellularLocation>
        <location evidence="1 9">Cytoplasm</location>
    </subcellularLocation>
</comment>
<evidence type="ECO:0000313" key="11">
    <source>
        <dbReference type="Proteomes" id="UP000254603"/>
    </source>
</evidence>
<evidence type="ECO:0000256" key="9">
    <source>
        <dbReference type="HAMAP-Rule" id="MF_00406"/>
    </source>
</evidence>
<dbReference type="EMBL" id="UGSB01000001">
    <property type="protein sequence ID" value="SUA50349.1"/>
    <property type="molecule type" value="Genomic_DNA"/>
</dbReference>
<dbReference type="STRING" id="1122619.GCA_000373745_01725"/>
<dbReference type="InterPro" id="IPR013114">
    <property type="entry name" value="FabA_FabZ"/>
</dbReference>
<evidence type="ECO:0000256" key="8">
    <source>
        <dbReference type="ARBA" id="ARBA00025049"/>
    </source>
</evidence>
<evidence type="ECO:0000256" key="4">
    <source>
        <dbReference type="ARBA" id="ARBA00022516"/>
    </source>
</evidence>
<dbReference type="CDD" id="cd01288">
    <property type="entry name" value="FabZ"/>
    <property type="match status" value="1"/>
</dbReference>
<evidence type="ECO:0000256" key="3">
    <source>
        <dbReference type="ARBA" id="ARBA00022490"/>
    </source>
</evidence>
<evidence type="ECO:0000313" key="10">
    <source>
        <dbReference type="EMBL" id="SUA50349.1"/>
    </source>
</evidence>